<dbReference type="PANTHER" id="PTHR30319">
    <property type="entry name" value="PHENYLACETIC ACID REGULATOR-RELATED TRANSCRIPTIONAL REPRESSOR"/>
    <property type="match status" value="1"/>
</dbReference>
<accession>A0A317ECZ9</accession>
<proteinExistence type="predicted"/>
<evidence type="ECO:0000313" key="1">
    <source>
        <dbReference type="EMBL" id="PWR24146.1"/>
    </source>
</evidence>
<sequence length="272" mass="29720">MDTISNEYLTEGRAAISARTLILDLLDTGEPPDFSTRDLIRAGTALGLEATGIRTALTRLCQEGRVRAVDRGRYTIGAGAAPLQHRVMGWRDVQRRCRPWGGGWLLAFAGPAERANRTTWRHTMQALELEGFAEAETNIWTRPDNLEGGAAAMRQRLTVLGSAPSLLVVEAMALDDARQARFTTLWPVAELQTAQSGLTARLVSSAGRVPNLPLVEAAAETLLVGREAVRAIIRDPLLPAALRAQDTLSPLIAAMDGYDRLGKSIWRRYLEL</sequence>
<protein>
    <recommendedName>
        <fullName evidence="3">PaaX-like N-terminal domain-containing protein</fullName>
    </recommendedName>
</protein>
<evidence type="ECO:0000313" key="2">
    <source>
        <dbReference type="Proteomes" id="UP000245461"/>
    </source>
</evidence>
<name>A0A317ECZ9_9PROT</name>
<dbReference type="PANTHER" id="PTHR30319:SF1">
    <property type="entry name" value="TRANSCRIPTIONAL REPRESSOR PAAX"/>
    <property type="match status" value="1"/>
</dbReference>
<dbReference type="Gene3D" id="3.30.70.2650">
    <property type="match status" value="1"/>
</dbReference>
<evidence type="ECO:0008006" key="3">
    <source>
        <dbReference type="Google" id="ProtNLM"/>
    </source>
</evidence>
<reference evidence="1 2" key="1">
    <citation type="submission" date="2018-05" db="EMBL/GenBank/DDBJ databases">
        <title>Zavarzinia sp. HR-AS.</title>
        <authorList>
            <person name="Lee Y."/>
            <person name="Jeon C.O."/>
        </authorList>
    </citation>
    <scope>NUCLEOTIDE SEQUENCE [LARGE SCALE GENOMIC DNA]</scope>
    <source>
        <strain evidence="1 2">HR-AS</strain>
    </source>
</reference>
<dbReference type="AlphaFoldDB" id="A0A317ECZ9"/>
<dbReference type="RefSeq" id="WP_109904684.1">
    <property type="nucleotide sequence ID" value="NZ_QGLE01000004.1"/>
</dbReference>
<gene>
    <name evidence="1" type="ORF">DKG74_08465</name>
</gene>
<dbReference type="Proteomes" id="UP000245461">
    <property type="component" value="Unassembled WGS sequence"/>
</dbReference>
<organism evidence="1 2">
    <name type="scientific">Zavarzinia aquatilis</name>
    <dbReference type="NCBI Taxonomy" id="2211142"/>
    <lineage>
        <taxon>Bacteria</taxon>
        <taxon>Pseudomonadati</taxon>
        <taxon>Pseudomonadota</taxon>
        <taxon>Alphaproteobacteria</taxon>
        <taxon>Rhodospirillales</taxon>
        <taxon>Zavarziniaceae</taxon>
        <taxon>Zavarzinia</taxon>
    </lineage>
</organism>
<dbReference type="OrthoDB" id="2270427at2"/>
<dbReference type="GO" id="GO:0006351">
    <property type="term" value="P:DNA-templated transcription"/>
    <property type="evidence" value="ECO:0007669"/>
    <property type="project" value="TreeGrafter"/>
</dbReference>
<keyword evidence="2" id="KW-1185">Reference proteome</keyword>
<dbReference type="EMBL" id="QGLE01000004">
    <property type="protein sequence ID" value="PWR24146.1"/>
    <property type="molecule type" value="Genomic_DNA"/>
</dbReference>
<dbReference type="InterPro" id="IPR036388">
    <property type="entry name" value="WH-like_DNA-bd_sf"/>
</dbReference>
<dbReference type="Gene3D" id="1.10.10.10">
    <property type="entry name" value="Winged helix-like DNA-binding domain superfamily/Winged helix DNA-binding domain"/>
    <property type="match status" value="1"/>
</dbReference>
<comment type="caution">
    <text evidence="1">The sequence shown here is derived from an EMBL/GenBank/DDBJ whole genome shotgun (WGS) entry which is preliminary data.</text>
</comment>